<gene>
    <name evidence="11" type="primary">atpB</name>
    <name evidence="14" type="ORF">SAMN06265379_103310</name>
</gene>
<keyword evidence="8 11" id="KW-0406">Ion transport</keyword>
<evidence type="ECO:0000256" key="11">
    <source>
        <dbReference type="HAMAP-Rule" id="MF_01393"/>
    </source>
</evidence>
<dbReference type="CDD" id="cd00310">
    <property type="entry name" value="ATP-synt_Fo_a_6"/>
    <property type="match status" value="1"/>
</dbReference>
<feature type="chain" id="PRO_5022008530" description="ATP synthase subunit a" evidence="13">
    <location>
        <begin position="22"/>
        <end position="359"/>
    </location>
</feature>
<dbReference type="InterPro" id="IPR045083">
    <property type="entry name" value="ATP_synth_F0_asu_bact/mt"/>
</dbReference>
<keyword evidence="7 11" id="KW-1133">Transmembrane helix</keyword>
<dbReference type="InterPro" id="IPR035908">
    <property type="entry name" value="F0_ATP_A_sf"/>
</dbReference>
<proteinExistence type="inferred from homology"/>
<evidence type="ECO:0000313" key="15">
    <source>
        <dbReference type="Proteomes" id="UP000319040"/>
    </source>
</evidence>
<dbReference type="Gene3D" id="1.20.120.220">
    <property type="entry name" value="ATP synthase, F0 complex, subunit A"/>
    <property type="match status" value="1"/>
</dbReference>
<evidence type="ECO:0000256" key="13">
    <source>
        <dbReference type="SAM" id="SignalP"/>
    </source>
</evidence>
<evidence type="ECO:0000256" key="2">
    <source>
        <dbReference type="ARBA" id="ARBA00006810"/>
    </source>
</evidence>
<dbReference type="RefSeq" id="WP_142533003.1">
    <property type="nucleotide sequence ID" value="NZ_FXTB01000003.1"/>
</dbReference>
<evidence type="ECO:0000256" key="5">
    <source>
        <dbReference type="ARBA" id="ARBA00022692"/>
    </source>
</evidence>
<sequence length="359" mass="40515">MNKFLLVLVLSTGILFSTTYASNKDSNTNGEEEAFDPTEMIMHHIADAHVWHIVSWGKGDKQIHIQIPLPIILYDKGKVHCFLYSRFNNDTHIAESQGSYFLYHHGKIYNSDANGTIQYDQEGHIINTAPLDFSLKRNVWSMWLSIALLIWIFVTVAKSYKNGPAKPKGIQALMEPLIQFVNDDIVRMQIGEEKARRFAPYLLTVFFFIWINNMLGLVPFFPGASNFTGNISVTMVLAVFTFLITNINGTTNYWKHTLIAPGVPFFVKLILVPVEIIGLFTKPFALMIRLLANITAGHIIILSLASLIFVLKSIYIAPVSILLSLIMFMLELLVALLQAYIFTLLSALFIGMAVQDTEH</sequence>
<dbReference type="GO" id="GO:0005886">
    <property type="term" value="C:plasma membrane"/>
    <property type="evidence" value="ECO:0007669"/>
    <property type="project" value="UniProtKB-SubCell"/>
</dbReference>
<keyword evidence="13" id="KW-0732">Signal</keyword>
<dbReference type="NCBIfam" id="TIGR01131">
    <property type="entry name" value="ATP_synt_6_or_A"/>
    <property type="match status" value="1"/>
</dbReference>
<evidence type="ECO:0000256" key="7">
    <source>
        <dbReference type="ARBA" id="ARBA00022989"/>
    </source>
</evidence>
<evidence type="ECO:0000256" key="1">
    <source>
        <dbReference type="ARBA" id="ARBA00004141"/>
    </source>
</evidence>
<protein>
    <recommendedName>
        <fullName evidence="11 12">ATP synthase subunit a</fullName>
    </recommendedName>
    <alternativeName>
        <fullName evidence="11">ATP synthase F0 sector subunit a</fullName>
    </alternativeName>
    <alternativeName>
        <fullName evidence="11">F-ATPase subunit 6</fullName>
    </alternativeName>
</protein>
<dbReference type="AlphaFoldDB" id="A0A521CMR0"/>
<dbReference type="PRINTS" id="PR00123">
    <property type="entry name" value="ATPASEA"/>
</dbReference>
<evidence type="ECO:0000256" key="8">
    <source>
        <dbReference type="ARBA" id="ARBA00023065"/>
    </source>
</evidence>
<dbReference type="EMBL" id="FXTB01000003">
    <property type="protein sequence ID" value="SMO60716.1"/>
    <property type="molecule type" value="Genomic_DNA"/>
</dbReference>
<dbReference type="GO" id="GO:0046933">
    <property type="term" value="F:proton-transporting ATP synthase activity, rotational mechanism"/>
    <property type="evidence" value="ECO:0007669"/>
    <property type="project" value="UniProtKB-UniRule"/>
</dbReference>
<feature type="transmembrane region" description="Helical" evidence="11">
    <location>
        <begin position="321"/>
        <end position="354"/>
    </location>
</feature>
<keyword evidence="6 11" id="KW-0375">Hydrogen ion transport</keyword>
<dbReference type="HAMAP" id="MF_01393">
    <property type="entry name" value="ATP_synth_a_bact"/>
    <property type="match status" value="1"/>
</dbReference>
<evidence type="ECO:0000256" key="12">
    <source>
        <dbReference type="RuleBase" id="RU000483"/>
    </source>
</evidence>
<evidence type="ECO:0000256" key="10">
    <source>
        <dbReference type="ARBA" id="ARBA00023310"/>
    </source>
</evidence>
<dbReference type="Pfam" id="PF00119">
    <property type="entry name" value="ATP-synt_A"/>
    <property type="match status" value="1"/>
</dbReference>
<evidence type="ECO:0000256" key="9">
    <source>
        <dbReference type="ARBA" id="ARBA00023136"/>
    </source>
</evidence>
<keyword evidence="10 11" id="KW-0066">ATP synthesis</keyword>
<dbReference type="Proteomes" id="UP000319040">
    <property type="component" value="Unassembled WGS sequence"/>
</dbReference>
<reference evidence="14 15" key="1">
    <citation type="submission" date="2017-05" db="EMBL/GenBank/DDBJ databases">
        <authorList>
            <person name="Varghese N."/>
            <person name="Submissions S."/>
        </authorList>
    </citation>
    <scope>NUCLEOTIDE SEQUENCE [LARGE SCALE GENOMIC DNA]</scope>
    <source>
        <strain evidence="14 15">DSM 27040</strain>
    </source>
</reference>
<evidence type="ECO:0000256" key="4">
    <source>
        <dbReference type="ARBA" id="ARBA00022547"/>
    </source>
</evidence>
<dbReference type="InterPro" id="IPR000568">
    <property type="entry name" value="ATP_synth_F0_asu"/>
</dbReference>
<comment type="function">
    <text evidence="11 12">Key component of the proton channel; it plays a direct role in the translocation of protons across the membrane.</text>
</comment>
<dbReference type="PANTHER" id="PTHR11410:SF0">
    <property type="entry name" value="ATP SYNTHASE SUBUNIT A"/>
    <property type="match status" value="1"/>
</dbReference>
<accession>A0A521CMR0</accession>
<keyword evidence="5 11" id="KW-0812">Transmembrane</keyword>
<keyword evidence="4 11" id="KW-0138">CF(0)</keyword>
<keyword evidence="3 11" id="KW-0813">Transport</keyword>
<comment type="subcellular location">
    <subcellularLocation>
        <location evidence="11 12">Cell membrane</location>
        <topology evidence="11 12">Multi-pass membrane protein</topology>
    </subcellularLocation>
    <subcellularLocation>
        <location evidence="1">Membrane</location>
        <topology evidence="1">Multi-pass membrane protein</topology>
    </subcellularLocation>
</comment>
<feature type="transmembrane region" description="Helical" evidence="11">
    <location>
        <begin position="258"/>
        <end position="280"/>
    </location>
</feature>
<dbReference type="GO" id="GO:0045259">
    <property type="term" value="C:proton-transporting ATP synthase complex"/>
    <property type="evidence" value="ECO:0007669"/>
    <property type="project" value="UniProtKB-KW"/>
</dbReference>
<evidence type="ECO:0000256" key="6">
    <source>
        <dbReference type="ARBA" id="ARBA00022781"/>
    </source>
</evidence>
<keyword evidence="11" id="KW-1003">Cell membrane</keyword>
<evidence type="ECO:0000313" key="14">
    <source>
        <dbReference type="EMBL" id="SMO60716.1"/>
    </source>
</evidence>
<dbReference type="SUPFAM" id="SSF81336">
    <property type="entry name" value="F1F0 ATP synthase subunit A"/>
    <property type="match status" value="1"/>
</dbReference>
<feature type="transmembrane region" description="Helical" evidence="11">
    <location>
        <begin position="198"/>
        <end position="221"/>
    </location>
</feature>
<comment type="similarity">
    <text evidence="2 11 12">Belongs to the ATPase A chain family.</text>
</comment>
<keyword evidence="15" id="KW-1185">Reference proteome</keyword>
<dbReference type="OrthoDB" id="9809130at2"/>
<feature type="transmembrane region" description="Helical" evidence="11">
    <location>
        <begin position="286"/>
        <end position="309"/>
    </location>
</feature>
<name>A0A521CMR0_SACCC</name>
<organism evidence="14 15">
    <name type="scientific">Saccharicrinis carchari</name>
    <dbReference type="NCBI Taxonomy" id="1168039"/>
    <lineage>
        <taxon>Bacteria</taxon>
        <taxon>Pseudomonadati</taxon>
        <taxon>Bacteroidota</taxon>
        <taxon>Bacteroidia</taxon>
        <taxon>Marinilabiliales</taxon>
        <taxon>Marinilabiliaceae</taxon>
        <taxon>Saccharicrinis</taxon>
    </lineage>
</organism>
<dbReference type="PANTHER" id="PTHR11410">
    <property type="entry name" value="ATP SYNTHASE SUBUNIT A"/>
    <property type="match status" value="1"/>
</dbReference>
<feature type="transmembrane region" description="Helical" evidence="11">
    <location>
        <begin position="140"/>
        <end position="160"/>
    </location>
</feature>
<evidence type="ECO:0000256" key="3">
    <source>
        <dbReference type="ARBA" id="ARBA00022448"/>
    </source>
</evidence>
<feature type="transmembrane region" description="Helical" evidence="11">
    <location>
        <begin position="227"/>
        <end position="246"/>
    </location>
</feature>
<keyword evidence="9 11" id="KW-0472">Membrane</keyword>
<feature type="signal peptide" evidence="13">
    <location>
        <begin position="1"/>
        <end position="21"/>
    </location>
</feature>